<dbReference type="PROSITE" id="PS51257">
    <property type="entry name" value="PROKAR_LIPOPROTEIN"/>
    <property type="match status" value="1"/>
</dbReference>
<dbReference type="EMBL" id="VSSQ01063615">
    <property type="protein sequence ID" value="MPN16624.1"/>
    <property type="molecule type" value="Genomic_DNA"/>
</dbReference>
<sequence>MKKVIVCLVLCLLCGCSTKEKSPLEVTETVFNHLKTMNYYEISDYTLDTPTQNNWDTFYQSIKENKVKMTCLKYLQDFDVSYIIEYESKDNATILVTMKLHNLAETRELFLEYFIQAFEYYNDPPKYQEELKKAYTQAFERSTPSLILTYRVALVSVNGKWKIEQINDFLNNYVNTIINQINLIDYYNY</sequence>
<name>A0A645FXJ8_9ZZZZ</name>
<dbReference type="AlphaFoldDB" id="A0A645FXJ8"/>
<reference evidence="1" key="1">
    <citation type="submission" date="2019-08" db="EMBL/GenBank/DDBJ databases">
        <authorList>
            <person name="Kucharzyk K."/>
            <person name="Murdoch R.W."/>
            <person name="Higgins S."/>
            <person name="Loffler F."/>
        </authorList>
    </citation>
    <scope>NUCLEOTIDE SEQUENCE</scope>
</reference>
<evidence type="ECO:0008006" key="2">
    <source>
        <dbReference type="Google" id="ProtNLM"/>
    </source>
</evidence>
<accession>A0A645FXJ8</accession>
<protein>
    <recommendedName>
        <fullName evidence="2">Lipoprotein</fullName>
    </recommendedName>
</protein>
<proteinExistence type="predicted"/>
<gene>
    <name evidence="1" type="ORF">SDC9_163969</name>
</gene>
<evidence type="ECO:0000313" key="1">
    <source>
        <dbReference type="EMBL" id="MPN16624.1"/>
    </source>
</evidence>
<comment type="caution">
    <text evidence="1">The sequence shown here is derived from an EMBL/GenBank/DDBJ whole genome shotgun (WGS) entry which is preliminary data.</text>
</comment>
<organism evidence="1">
    <name type="scientific">bioreactor metagenome</name>
    <dbReference type="NCBI Taxonomy" id="1076179"/>
    <lineage>
        <taxon>unclassified sequences</taxon>
        <taxon>metagenomes</taxon>
        <taxon>ecological metagenomes</taxon>
    </lineage>
</organism>